<protein>
    <submittedName>
        <fullName evidence="1">Uncharacterized protein</fullName>
    </submittedName>
</protein>
<gene>
    <name evidence="1" type="ORF">SAMN02910344_01207</name>
</gene>
<dbReference type="RefSeq" id="WP_093141907.1">
    <property type="nucleotide sequence ID" value="NZ_FOXF01000018.1"/>
</dbReference>
<dbReference type="EMBL" id="FOXF01000018">
    <property type="protein sequence ID" value="SFP36959.1"/>
    <property type="molecule type" value="Genomic_DNA"/>
</dbReference>
<name>A0A662ZH56_9GAMM</name>
<sequence length="208" mass="23785">MAKQVKGNCAQSKSKGQNVYYVPVEVFKNERERWERGFPSEDCRYVSFGPSKKALVGFIKTQTEPNEAVVKELRSFINKQLNEWHRNTRCQVPNKHGILIRCPDCNKCSACPFGVKPEARQLTVVNYGEPEELTGGISEMDDTETGMDLEVIYKEINSKDPKAGRVFDLCVRQGYLLEDIAMMEGLTERQMRYIKNKIKQFGVSMTTV</sequence>
<evidence type="ECO:0000313" key="2">
    <source>
        <dbReference type="Proteomes" id="UP000243745"/>
    </source>
</evidence>
<proteinExistence type="predicted"/>
<dbReference type="OrthoDB" id="2043637at2"/>
<organism evidence="1 2">
    <name type="scientific">Ruminobacter amylophilus</name>
    <dbReference type="NCBI Taxonomy" id="867"/>
    <lineage>
        <taxon>Bacteria</taxon>
        <taxon>Pseudomonadati</taxon>
        <taxon>Pseudomonadota</taxon>
        <taxon>Gammaproteobacteria</taxon>
        <taxon>Aeromonadales</taxon>
        <taxon>Succinivibrionaceae</taxon>
        <taxon>Ruminobacter</taxon>
    </lineage>
</organism>
<accession>A0A662ZH56</accession>
<keyword evidence="2" id="KW-1185">Reference proteome</keyword>
<reference evidence="1 2" key="1">
    <citation type="submission" date="2016-10" db="EMBL/GenBank/DDBJ databases">
        <authorList>
            <person name="Varghese N."/>
            <person name="Submissions S."/>
        </authorList>
    </citation>
    <scope>NUCLEOTIDE SEQUENCE [LARGE SCALE GENOMIC DNA]</scope>
    <source>
        <strain evidence="1 2">DSM 1361</strain>
    </source>
</reference>
<dbReference type="Proteomes" id="UP000243745">
    <property type="component" value="Unassembled WGS sequence"/>
</dbReference>
<dbReference type="AlphaFoldDB" id="A0A662ZH56"/>
<evidence type="ECO:0000313" key="1">
    <source>
        <dbReference type="EMBL" id="SFP36959.1"/>
    </source>
</evidence>